<protein>
    <submittedName>
        <fullName evidence="2">Uncharacterized protein</fullName>
    </submittedName>
</protein>
<reference evidence="2" key="1">
    <citation type="submission" date="2024-06" db="EMBL/GenBank/DDBJ databases">
        <authorList>
            <person name="Liu X."/>
            <person name="Lenzi L."/>
            <person name="Haldenby T S."/>
            <person name="Uol C."/>
        </authorList>
    </citation>
    <scope>NUCLEOTIDE SEQUENCE</scope>
</reference>
<comment type="caution">
    <text evidence="2">The sequence shown here is derived from an EMBL/GenBank/DDBJ whole genome shotgun (WGS) entry which is preliminary data.</text>
</comment>
<evidence type="ECO:0000256" key="1">
    <source>
        <dbReference type="SAM" id="Phobius"/>
    </source>
</evidence>
<feature type="transmembrane region" description="Helical" evidence="1">
    <location>
        <begin position="233"/>
        <end position="252"/>
    </location>
</feature>
<organism evidence="2 3">
    <name type="scientific">Calicophoron daubneyi</name>
    <name type="common">Rumen fluke</name>
    <name type="synonym">Paramphistomum daubneyi</name>
    <dbReference type="NCBI Taxonomy" id="300641"/>
    <lineage>
        <taxon>Eukaryota</taxon>
        <taxon>Metazoa</taxon>
        <taxon>Spiralia</taxon>
        <taxon>Lophotrochozoa</taxon>
        <taxon>Platyhelminthes</taxon>
        <taxon>Trematoda</taxon>
        <taxon>Digenea</taxon>
        <taxon>Plagiorchiida</taxon>
        <taxon>Pronocephalata</taxon>
        <taxon>Paramphistomoidea</taxon>
        <taxon>Paramphistomidae</taxon>
        <taxon>Calicophoron</taxon>
    </lineage>
</organism>
<keyword evidence="1" id="KW-0472">Membrane</keyword>
<evidence type="ECO:0000313" key="2">
    <source>
        <dbReference type="EMBL" id="CAL5129192.1"/>
    </source>
</evidence>
<dbReference type="Proteomes" id="UP001497525">
    <property type="component" value="Unassembled WGS sequence"/>
</dbReference>
<feature type="transmembrane region" description="Helical" evidence="1">
    <location>
        <begin position="37"/>
        <end position="59"/>
    </location>
</feature>
<gene>
    <name evidence="2" type="ORF">CDAUBV1_LOCUS61</name>
</gene>
<keyword evidence="1" id="KW-1133">Transmembrane helix</keyword>
<proteinExistence type="predicted"/>
<sequence>MEKRLTQPRLQRALTNQTIDTHFSSFSYSDRSYLEHIILVLNVLSLCVCVVTFFTLPFLRIHFRTYTYPEPEDLNSSVTYTTQILTWPSYTNDRGLSRIQPTLKRIFSYTRDAENHERLTMKELAAVRREWMNFQTCWVLDPLCSIATLVYEIAKRIRRRRRFTTDAAPMFAMVLMFFTLTMVRASTTFYYYNILVKASSVLDAVNVFMKEYVKKTDDVGVPYAIHVDLSRSYLMTSILSVFLAVVNITLIMDYLDPI</sequence>
<evidence type="ECO:0000313" key="3">
    <source>
        <dbReference type="Proteomes" id="UP001497525"/>
    </source>
</evidence>
<dbReference type="EMBL" id="CAXLJL010000001">
    <property type="protein sequence ID" value="CAL5129192.1"/>
    <property type="molecule type" value="Genomic_DNA"/>
</dbReference>
<name>A0AAV2SVM1_CALDB</name>
<accession>A0AAV2SVM1</accession>
<keyword evidence="1" id="KW-0812">Transmembrane</keyword>
<dbReference type="AlphaFoldDB" id="A0AAV2SVM1"/>